<gene>
    <name evidence="1" type="ORF">MSG28_004621</name>
</gene>
<reference evidence="1 2" key="1">
    <citation type="journal article" date="2022" name="Genome Biol. Evol.">
        <title>The Spruce Budworm Genome: Reconstructing the Evolutionary History of Antifreeze Proteins.</title>
        <authorList>
            <person name="Beliveau C."/>
            <person name="Gagne P."/>
            <person name="Picq S."/>
            <person name="Vernygora O."/>
            <person name="Keeling C.I."/>
            <person name="Pinkney K."/>
            <person name="Doucet D."/>
            <person name="Wen F."/>
            <person name="Johnston J.S."/>
            <person name="Maaroufi H."/>
            <person name="Boyle B."/>
            <person name="Laroche J."/>
            <person name="Dewar K."/>
            <person name="Juretic N."/>
            <person name="Blackburn G."/>
            <person name="Nisole A."/>
            <person name="Brunet B."/>
            <person name="Brandao M."/>
            <person name="Lumley L."/>
            <person name="Duan J."/>
            <person name="Quan G."/>
            <person name="Lucarotti C.J."/>
            <person name="Roe A.D."/>
            <person name="Sperling F.A.H."/>
            <person name="Levesque R.C."/>
            <person name="Cusson M."/>
        </authorList>
    </citation>
    <scope>NUCLEOTIDE SEQUENCE [LARGE SCALE GENOMIC DNA]</scope>
    <source>
        <strain evidence="1">Glfc:IPQL:Cfum</strain>
    </source>
</reference>
<evidence type="ECO:0000313" key="1">
    <source>
        <dbReference type="EMBL" id="KAI8432147.1"/>
    </source>
</evidence>
<keyword evidence="2" id="KW-1185">Reference proteome</keyword>
<organism evidence="1 2">
    <name type="scientific">Choristoneura fumiferana</name>
    <name type="common">Spruce budworm moth</name>
    <name type="synonym">Archips fumiferana</name>
    <dbReference type="NCBI Taxonomy" id="7141"/>
    <lineage>
        <taxon>Eukaryota</taxon>
        <taxon>Metazoa</taxon>
        <taxon>Ecdysozoa</taxon>
        <taxon>Arthropoda</taxon>
        <taxon>Hexapoda</taxon>
        <taxon>Insecta</taxon>
        <taxon>Pterygota</taxon>
        <taxon>Neoptera</taxon>
        <taxon>Endopterygota</taxon>
        <taxon>Lepidoptera</taxon>
        <taxon>Glossata</taxon>
        <taxon>Ditrysia</taxon>
        <taxon>Tortricoidea</taxon>
        <taxon>Tortricidae</taxon>
        <taxon>Tortricinae</taxon>
        <taxon>Choristoneura</taxon>
    </lineage>
</organism>
<dbReference type="EMBL" id="CM046107">
    <property type="protein sequence ID" value="KAI8432147.1"/>
    <property type="molecule type" value="Genomic_DNA"/>
</dbReference>
<accession>A0ACC0K6U3</accession>
<sequence length="2158" mass="240595">MAISVRLPADKGPYIEHYLIQASGGRIGLETSHNRFDNIPELIAHYSQCCDELPVQLQLPRPLREAKSRHQLSSLALLGQEFWGYPMANPKNNPQNLLSPGQMANGVVPMAVTPSDTGSSLSSFNASIGTNSREQILSPEKDQNVVLKMSSIDASGSPPNQNQNLSTFKGRTAPSPPAKPNGAFIRAPRPTPPNTLSLMSSTAHITQPHTFPTTNTQHSPTQLGSVKTTPPPPPPRWAKPPFPKTSLSPKTEALAFSPINKASNGNITVTTTVTFSVNNTQIHNHQINESIQSDRLQLTLASNAVNNNNAADSVFTIMDDAKAYDDCNGESQNMMHRMSPEGECINTMAANLHGSLKRQMIEQSTEAGSPFDPQSQTNNSDSADPLANSLTKSNNNSFTPNQLVSPNGTSSVTSGIFSPTSQINSPVSNDTISSKSGVFSPLSQTNKSELFSPVSRSSPITNKHVFSPNSNQSIASPLMGKERDKVLSPNSNTVSTTPSGRSRRSKHSLRKESRHYQESDILESPGVYYRSSLMDKVSDYEDIWGPEGNNCSSFKPLKSESDNNVNNGLMKSKRPDLLPDTLPKLNAAKSIQSIVEKENIHILNSTENLSEKRKLSETSLKNSFNGSNELIATTNSKGDVVAKRPDKLNISMNMNKKLTEEIEATFKNRENHNAESMETVKLEDDCIKEMNGNDSDKDNAGSPFYADPVDTLKEAALPPVQRRKLLRVGVSLSQRYSEPPHNHPYHPLRDMHSIEELSPSSPNTSTSVDNLVSLRSKPKMKPVQPPRVANKPPSGKTDTWTVDASWEFINKNDEGSNSESGTFPSLAEQETRLSAVDDGAQHLTVHQIVAQRFPELRLNAEPAALPEERAPPRASCYDNVHDLRPLSEQASDDGTVFSEPWDSTQWDVLLPPNGPQSFEMDEPCEWESPVPRRAPIEATRAKSFRDRLDPLLAAGRVRALRGGRSTRGAGAALRAYALHLAQDKSTTFAQNVDNFIACTLDSKETCPQVVMRNMRQFMSGMKNYLVKHGEREFEKEVEKERLKLRSTEFLNLDAILEGVMHRLVVRPLRARLYALLAAYHARDVRQLHAAIERAHHATPLQLGVKESTKVPSSAVLAVISKHFLKMQEADSPLDKLENLLAAISVMFNAIRGERALGADDLLPVLAWTVARCRLVCAELEAELMAGLLPAALLAGEGGYYLTALFSAVAVLKRLAPDPGPDSATPWRRGSIESNGGCAVVRVALPDECRGSIRRAEYPKKIPPTNWDRVHIQPRVRKFPDTGDSSETMGRRWRPPPEVIQRLPAVEPSWHKDLEPLDTTHEGYEKYLDPYLTTSRLHHRPFTADQLSRASVTKDILTYHTFSKEPWMMADSTTDNNVNNDNAAADNLEAAPIDPEDAFLFDFMPNVVVSEPKIPIADPELAEQGKLLQKFNTDDWRKVRYADVKRQFESTKPFCALKVNQYLETLIPRCKSFDALERFDQALGAITHGLLKQKKIMQDMLDSFPDEVKDVVVNAFASTDSQYKKISDDLLQYVTGRRSQVIQQRREMFKPQNMGVRQAMYAIPPSETYLFAEPRHLQLAEALPDGVRSPKPNLDDWHLPHWRVKLKVDRESIRRNSTFALPKENEFREIITHNKPKWVPGLQQVVEYSTSLENSHQHFKTMEQTGTIIFFGNLAGGIEGPQKILLSVYYESKCPDSRAFVLQQLQPALQLLHEHIMLQLVPYGKSKSINYGDSGFKCQHGPAECLGNMVQDCALYQMRHLSDLDKLEYCVKKSRLQGDQVAKCLRTRQGVDLQLDSEYLTLLIRPKFIPTVTVDAVQDNALADLTGTLCAMLQLTHACAQYYNALAMRHILAWEFSLEFDMKARGLSAKVMYPKNLNAQVDLNEDDSAIAVERSKALHELIERRCREDSDDDNKDRVKLNPSQTDESSDTENNNYNNPNILKLTKMKWLTESHNGSPDASLTSLSPVESNTSLESDDINKTNNSDRFLDTILRLDKEHNMFGLSNITIVGARPSKKIRKDEDKAVFHQTAIVQICCYKQCCRHKSNTDLPSSLKKSYCPAPEPFAARSCHHFPRCMPPSSCFPYLMPCFWPARPSAPCSEPAHCFHNPPCPAARKPKTCIHPDEKCPTVCVENSYHTSQNMPNQEGESTIIAKPILMF</sequence>
<dbReference type="Proteomes" id="UP001064048">
    <property type="component" value="Chromosome 7"/>
</dbReference>
<comment type="caution">
    <text evidence="1">The sequence shown here is derived from an EMBL/GenBank/DDBJ whole genome shotgun (WGS) entry which is preliminary data.</text>
</comment>
<proteinExistence type="predicted"/>
<protein>
    <submittedName>
        <fullName evidence="1">Uncharacterized protein</fullName>
    </submittedName>
</protein>
<evidence type="ECO:0000313" key="2">
    <source>
        <dbReference type="Proteomes" id="UP001064048"/>
    </source>
</evidence>
<name>A0ACC0K6U3_CHOFU</name>